<keyword evidence="3" id="KW-1185">Reference proteome</keyword>
<feature type="transmembrane region" description="Helical" evidence="1">
    <location>
        <begin position="45"/>
        <end position="67"/>
    </location>
</feature>
<feature type="transmembrane region" description="Helical" evidence="1">
    <location>
        <begin position="142"/>
        <end position="159"/>
    </location>
</feature>
<dbReference type="Proteomes" id="UP000623967">
    <property type="component" value="Unassembled WGS sequence"/>
</dbReference>
<dbReference type="RefSeq" id="WP_202651225.1">
    <property type="nucleotide sequence ID" value="NZ_JAESWB010000005.1"/>
</dbReference>
<feature type="transmembrane region" description="Helical" evidence="1">
    <location>
        <begin position="171"/>
        <end position="189"/>
    </location>
</feature>
<feature type="transmembrane region" description="Helical" evidence="1">
    <location>
        <begin position="79"/>
        <end position="102"/>
    </location>
</feature>
<keyword evidence="1" id="KW-0472">Membrane</keyword>
<name>A0ABS1TL72_9BACI</name>
<feature type="transmembrane region" description="Helical" evidence="1">
    <location>
        <begin position="12"/>
        <end position="33"/>
    </location>
</feature>
<dbReference type="EMBL" id="JAESWB010000005">
    <property type="protein sequence ID" value="MBL4950655.1"/>
    <property type="molecule type" value="Genomic_DNA"/>
</dbReference>
<evidence type="ECO:0000256" key="1">
    <source>
        <dbReference type="SAM" id="Phobius"/>
    </source>
</evidence>
<keyword evidence="1" id="KW-1133">Transmembrane helix</keyword>
<feature type="transmembrane region" description="Helical" evidence="1">
    <location>
        <begin position="195"/>
        <end position="216"/>
    </location>
</feature>
<protein>
    <recommendedName>
        <fullName evidence="4">Prolipoprotein diacylglyceryl transferase</fullName>
    </recommendedName>
</protein>
<comment type="caution">
    <text evidence="2">The sequence shown here is derived from an EMBL/GenBank/DDBJ whole genome shotgun (WGS) entry which is preliminary data.</text>
</comment>
<gene>
    <name evidence="2" type="ORF">JK635_00155</name>
</gene>
<keyword evidence="1" id="KW-0812">Transmembrane</keyword>
<evidence type="ECO:0008006" key="4">
    <source>
        <dbReference type="Google" id="ProtNLM"/>
    </source>
</evidence>
<evidence type="ECO:0000313" key="2">
    <source>
        <dbReference type="EMBL" id="MBL4950655.1"/>
    </source>
</evidence>
<proteinExistence type="predicted"/>
<organism evidence="2 3">
    <name type="scientific">Neobacillus paridis</name>
    <dbReference type="NCBI Taxonomy" id="2803862"/>
    <lineage>
        <taxon>Bacteria</taxon>
        <taxon>Bacillati</taxon>
        <taxon>Bacillota</taxon>
        <taxon>Bacilli</taxon>
        <taxon>Bacillales</taxon>
        <taxon>Bacillaceae</taxon>
        <taxon>Neobacillus</taxon>
    </lineage>
</organism>
<sequence>MQVIQMGSIAVLLKWLLLGAALFIGLAILKLWLRRTQEKILHKQVIDLFFNSLFFGFICWKGSLFIIDPVLVIKSPLSLLYFTGGTTGLVLAVVGSIIFYFFKANKSNITDRLILQSGFLYSFAVIGVYHLLATLLLEEQKLNHIISGLYTFAIVIFAFWKHQMVTQQRIFSSLILFSFLSLSLSFIQLSVERKIWLFSAQQWFFVVLIIVSLIFWDKKSKS</sequence>
<evidence type="ECO:0000313" key="3">
    <source>
        <dbReference type="Proteomes" id="UP000623967"/>
    </source>
</evidence>
<accession>A0ABS1TL72</accession>
<reference evidence="2 3" key="1">
    <citation type="submission" date="2021-01" db="EMBL/GenBank/DDBJ databases">
        <title>Genome public.</title>
        <authorList>
            <person name="Liu C."/>
            <person name="Sun Q."/>
        </authorList>
    </citation>
    <scope>NUCLEOTIDE SEQUENCE [LARGE SCALE GENOMIC DNA]</scope>
    <source>
        <strain evidence="2 3">YIM B02564</strain>
    </source>
</reference>
<feature type="transmembrane region" description="Helical" evidence="1">
    <location>
        <begin position="114"/>
        <end position="136"/>
    </location>
</feature>